<dbReference type="PANTHER" id="PTHR43096">
    <property type="entry name" value="DNAJ HOMOLOG 1, MITOCHONDRIAL-RELATED"/>
    <property type="match status" value="1"/>
</dbReference>
<feature type="region of interest" description="Disordered" evidence="2">
    <location>
        <begin position="64"/>
        <end position="101"/>
    </location>
</feature>
<dbReference type="CDD" id="cd06257">
    <property type="entry name" value="DnaJ"/>
    <property type="match status" value="1"/>
</dbReference>
<dbReference type="Proteomes" id="UP001446205">
    <property type="component" value="Unassembled WGS sequence"/>
</dbReference>
<organism evidence="4 5">
    <name type="scientific">Thermithiobacillus plumbiphilus</name>
    <dbReference type="NCBI Taxonomy" id="1729899"/>
    <lineage>
        <taxon>Bacteria</taxon>
        <taxon>Pseudomonadati</taxon>
        <taxon>Pseudomonadota</taxon>
        <taxon>Acidithiobacillia</taxon>
        <taxon>Acidithiobacillales</taxon>
        <taxon>Thermithiobacillaceae</taxon>
        <taxon>Thermithiobacillus</taxon>
    </lineage>
</organism>
<dbReference type="PROSITE" id="PS00636">
    <property type="entry name" value="DNAJ_1"/>
    <property type="match status" value="1"/>
</dbReference>
<dbReference type="SUPFAM" id="SSF46565">
    <property type="entry name" value="Chaperone J-domain"/>
    <property type="match status" value="1"/>
</dbReference>
<dbReference type="Pfam" id="PF00226">
    <property type="entry name" value="DnaJ"/>
    <property type="match status" value="1"/>
</dbReference>
<evidence type="ECO:0000256" key="2">
    <source>
        <dbReference type="SAM" id="MobiDB-lite"/>
    </source>
</evidence>
<reference evidence="4 5" key="1">
    <citation type="submission" date="2024-04" db="EMBL/GenBank/DDBJ databases">
        <authorList>
            <person name="Abashina T."/>
            <person name="Shaikin A."/>
        </authorList>
    </citation>
    <scope>NUCLEOTIDE SEQUENCE [LARGE SCALE GENOMIC DNA]</scope>
    <source>
        <strain evidence="4 5">AAFK</strain>
    </source>
</reference>
<dbReference type="SUPFAM" id="SSF49493">
    <property type="entry name" value="HSP40/DnaJ peptide-binding domain"/>
    <property type="match status" value="2"/>
</dbReference>
<gene>
    <name evidence="4" type="ORF">WOB96_07470</name>
</gene>
<dbReference type="EMBL" id="JBBPCO010000006">
    <property type="protein sequence ID" value="MEK8089603.1"/>
    <property type="molecule type" value="Genomic_DNA"/>
</dbReference>
<keyword evidence="1" id="KW-0143">Chaperone</keyword>
<dbReference type="InterPro" id="IPR036869">
    <property type="entry name" value="J_dom_sf"/>
</dbReference>
<dbReference type="PROSITE" id="PS50076">
    <property type="entry name" value="DNAJ_2"/>
    <property type="match status" value="1"/>
</dbReference>
<proteinExistence type="predicted"/>
<comment type="caution">
    <text evidence="4">The sequence shown here is derived from an EMBL/GenBank/DDBJ whole genome shotgun (WGS) entry which is preliminary data.</text>
</comment>
<dbReference type="SMART" id="SM00271">
    <property type="entry name" value="DnaJ"/>
    <property type="match status" value="1"/>
</dbReference>
<dbReference type="Gene3D" id="1.10.287.110">
    <property type="entry name" value="DnaJ domain"/>
    <property type="match status" value="1"/>
</dbReference>
<dbReference type="PRINTS" id="PR00625">
    <property type="entry name" value="JDOMAIN"/>
</dbReference>
<feature type="compositionally biased region" description="Gly residues" evidence="2">
    <location>
        <begin position="91"/>
        <end position="101"/>
    </location>
</feature>
<name>A0ABU9D7V6_9PROT</name>
<dbReference type="InterPro" id="IPR018253">
    <property type="entry name" value="DnaJ_domain_CS"/>
</dbReference>
<dbReference type="InterPro" id="IPR002939">
    <property type="entry name" value="DnaJ_C"/>
</dbReference>
<sequence>MEYKDYYKILGVDKKASQDEIKRAYRKLARKYHPDVSKEANAEDKFKDLQEAYEVLKDPEKRAAYDQLGSYRSGQDFRPPPGWGESHQWTGGAGAQGGASPGGGFSDFFETLFGMGGRGGFQGHPGFAGRGYSSPGEDFEVAFSVTLDEAFHGTQKSVHLEIPEMQPDGRVVRVPRQIQVRIPKGVTDGQRLRLAGQGGKGFAGGPPGDLYLRIRLEAHPFFKVQEHDLLVDLPLAPWEAALGTSVEVPTLDGRVRIKVPAGVKCGQKMRLAGKGLPLPGNRGSGDLYAVLQIAVPKSLTGQERSLFEELARSSSFNPREDLEGV</sequence>
<dbReference type="InterPro" id="IPR001623">
    <property type="entry name" value="DnaJ_domain"/>
</dbReference>
<evidence type="ECO:0000313" key="5">
    <source>
        <dbReference type="Proteomes" id="UP001446205"/>
    </source>
</evidence>
<accession>A0ABU9D7V6</accession>
<dbReference type="CDD" id="cd10747">
    <property type="entry name" value="DnaJ_C"/>
    <property type="match status" value="1"/>
</dbReference>
<evidence type="ECO:0000259" key="3">
    <source>
        <dbReference type="PROSITE" id="PS50076"/>
    </source>
</evidence>
<feature type="domain" description="J" evidence="3">
    <location>
        <begin position="5"/>
        <end position="69"/>
    </location>
</feature>
<keyword evidence="5" id="KW-1185">Reference proteome</keyword>
<dbReference type="Pfam" id="PF01556">
    <property type="entry name" value="DnaJ_C"/>
    <property type="match status" value="1"/>
</dbReference>
<dbReference type="RefSeq" id="WP_341370657.1">
    <property type="nucleotide sequence ID" value="NZ_JBBPCO010000006.1"/>
</dbReference>
<evidence type="ECO:0000313" key="4">
    <source>
        <dbReference type="EMBL" id="MEK8089603.1"/>
    </source>
</evidence>
<evidence type="ECO:0000256" key="1">
    <source>
        <dbReference type="ARBA" id="ARBA00023186"/>
    </source>
</evidence>
<protein>
    <submittedName>
        <fullName evidence="4">DnaJ C-terminal domain-containing protein</fullName>
    </submittedName>
</protein>
<dbReference type="InterPro" id="IPR008971">
    <property type="entry name" value="HSP40/DnaJ_pept-bd"/>
</dbReference>
<dbReference type="PANTHER" id="PTHR43096:SF52">
    <property type="entry name" value="DNAJ HOMOLOG 1, MITOCHONDRIAL-RELATED"/>
    <property type="match status" value="1"/>
</dbReference>
<dbReference type="Gene3D" id="2.60.260.20">
    <property type="entry name" value="Urease metallochaperone UreE, N-terminal domain"/>
    <property type="match status" value="2"/>
</dbReference>